<gene>
    <name evidence="3" type="ORF">EV189_3026</name>
</gene>
<evidence type="ECO:0000313" key="3">
    <source>
        <dbReference type="EMBL" id="RZS87593.1"/>
    </source>
</evidence>
<dbReference type="AlphaFoldDB" id="A0A4Q7NQT0"/>
<dbReference type="InterPro" id="IPR002994">
    <property type="entry name" value="Surf1/Shy1"/>
</dbReference>
<accession>A0A4Q7NQT0</accession>
<dbReference type="GO" id="GO:0005886">
    <property type="term" value="C:plasma membrane"/>
    <property type="evidence" value="ECO:0007669"/>
    <property type="project" value="UniProtKB-SubCell"/>
</dbReference>
<dbReference type="PROSITE" id="PS50895">
    <property type="entry name" value="SURF1"/>
    <property type="match status" value="1"/>
</dbReference>
<evidence type="ECO:0000256" key="2">
    <source>
        <dbReference type="SAM" id="MobiDB-lite"/>
    </source>
</evidence>
<keyword evidence="1" id="KW-0472">Membrane</keyword>
<reference evidence="3 4" key="1">
    <citation type="submission" date="2019-02" db="EMBL/GenBank/DDBJ databases">
        <title>Genomic Encyclopedia of Type Strains, Phase IV (KMG-IV): sequencing the most valuable type-strain genomes for metagenomic binning, comparative biology and taxonomic classification.</title>
        <authorList>
            <person name="Goeker M."/>
        </authorList>
    </citation>
    <scope>NUCLEOTIDE SEQUENCE [LARGE SCALE GENOMIC DNA]</scope>
    <source>
        <strain evidence="3 4">DSM 45622</strain>
    </source>
</reference>
<organism evidence="3 4">
    <name type="scientific">Motilibacter rhizosphaerae</name>
    <dbReference type="NCBI Taxonomy" id="598652"/>
    <lineage>
        <taxon>Bacteria</taxon>
        <taxon>Bacillati</taxon>
        <taxon>Actinomycetota</taxon>
        <taxon>Actinomycetes</taxon>
        <taxon>Motilibacterales</taxon>
        <taxon>Motilibacteraceae</taxon>
        <taxon>Motilibacter</taxon>
    </lineage>
</organism>
<keyword evidence="4" id="KW-1185">Reference proteome</keyword>
<protein>
    <recommendedName>
        <fullName evidence="1">SURF1-like protein</fullName>
    </recommendedName>
</protein>
<comment type="caution">
    <text evidence="3">The sequence shown here is derived from an EMBL/GenBank/DDBJ whole genome shotgun (WGS) entry which is preliminary data.</text>
</comment>
<dbReference type="PROSITE" id="PS51257">
    <property type="entry name" value="PROKAR_LIPOPROTEIN"/>
    <property type="match status" value="1"/>
</dbReference>
<feature type="region of interest" description="Disordered" evidence="2">
    <location>
        <begin position="243"/>
        <end position="267"/>
    </location>
</feature>
<dbReference type="CDD" id="cd06662">
    <property type="entry name" value="SURF1"/>
    <property type="match status" value="1"/>
</dbReference>
<feature type="compositionally biased region" description="Basic and acidic residues" evidence="2">
    <location>
        <begin position="251"/>
        <end position="267"/>
    </location>
</feature>
<sequence length="267" mass="28514">MAAVRRDLWTTRALPLHLALLVALAACAALGWWQWDRWESQRRGSLLERPQPPVVVTTLLQPSTELPDAAAGRSVTARGHYLAAGQLVLPARALHGRRGSWVLSALRLDSGAVVTVVRGWVAGTPVAAPPAPAGEVLVSGRLQPTEPVLDQPDPALAPGQATAASPVELLGRVDGPFDPGLLVASAESPSTPDAPARVGLWLRHADPSAGLRNLAYALQWWAFGAFAVFLWWRALALQGLEREAAAGSPRRVPDELPETVRTDERTP</sequence>
<comment type="similarity">
    <text evidence="1">Belongs to the SURF1 family.</text>
</comment>
<comment type="subcellular location">
    <subcellularLocation>
        <location evidence="1">Cell membrane</location>
        <topology evidence="1">Multi-pass membrane protein</topology>
    </subcellularLocation>
</comment>
<dbReference type="Pfam" id="PF02104">
    <property type="entry name" value="SURF1"/>
    <property type="match status" value="1"/>
</dbReference>
<evidence type="ECO:0000256" key="1">
    <source>
        <dbReference type="RuleBase" id="RU363076"/>
    </source>
</evidence>
<keyword evidence="1" id="KW-1003">Cell membrane</keyword>
<dbReference type="Proteomes" id="UP000293638">
    <property type="component" value="Unassembled WGS sequence"/>
</dbReference>
<proteinExistence type="inferred from homology"/>
<name>A0A4Q7NQT0_9ACTN</name>
<dbReference type="EMBL" id="SGXD01000003">
    <property type="protein sequence ID" value="RZS87593.1"/>
    <property type="molecule type" value="Genomic_DNA"/>
</dbReference>
<evidence type="ECO:0000313" key="4">
    <source>
        <dbReference type="Proteomes" id="UP000293638"/>
    </source>
</evidence>